<feature type="transmembrane region" description="Helical" evidence="1">
    <location>
        <begin position="93"/>
        <end position="111"/>
    </location>
</feature>
<gene>
    <name evidence="2" type="ORF">C5695_06255</name>
</gene>
<keyword evidence="1" id="KW-0472">Membrane</keyword>
<evidence type="ECO:0000256" key="1">
    <source>
        <dbReference type="SAM" id="Phobius"/>
    </source>
</evidence>
<evidence type="ECO:0000313" key="2">
    <source>
        <dbReference type="EMBL" id="AVM23451.1"/>
    </source>
</evidence>
<dbReference type="EMBL" id="CP027116">
    <property type="protein sequence ID" value="AVM23451.1"/>
    <property type="molecule type" value="Genomic_DNA"/>
</dbReference>
<dbReference type="Proteomes" id="UP000264960">
    <property type="component" value="Chromosome"/>
</dbReference>
<dbReference type="AlphaFoldDB" id="A0AAD0HLX0"/>
<name>A0AAD0HLX0_BACPU</name>
<feature type="transmembrane region" description="Helical" evidence="1">
    <location>
        <begin position="131"/>
        <end position="149"/>
    </location>
</feature>
<proteinExistence type="predicted"/>
<organism evidence="2 3">
    <name type="scientific">Bacillus pumilus</name>
    <name type="common">Bacillus mesentericus</name>
    <dbReference type="NCBI Taxonomy" id="1408"/>
    <lineage>
        <taxon>Bacteria</taxon>
        <taxon>Bacillati</taxon>
        <taxon>Bacillota</taxon>
        <taxon>Bacilli</taxon>
        <taxon>Bacillales</taxon>
        <taxon>Bacillaceae</taxon>
        <taxon>Bacillus</taxon>
    </lineage>
</organism>
<protein>
    <submittedName>
        <fullName evidence="2">Uncharacterized protein</fullName>
    </submittedName>
</protein>
<dbReference type="RefSeq" id="WP_117729989.1">
    <property type="nucleotide sequence ID" value="NZ_CP027116.1"/>
</dbReference>
<keyword evidence="1" id="KW-1133">Transmembrane helix</keyword>
<reference evidence="2 3" key="1">
    <citation type="submission" date="2018-02" db="EMBL/GenBank/DDBJ databases">
        <title>The complete genome of two Bacillus pumilus strains from Cuatro Cienegas, Coahuila, Mexico.</title>
        <authorList>
            <person name="Zarza E."/>
            <person name="Alcaraz L.D."/>
            <person name="Aguilar-Salinas B."/>
            <person name="Islas A."/>
            <person name="Olmedo-Alvarez G."/>
        </authorList>
    </citation>
    <scope>NUCLEOTIDE SEQUENCE [LARGE SCALE GENOMIC DNA]</scope>
    <source>
        <strain evidence="2 3">145</strain>
    </source>
</reference>
<accession>A0AAD0HLX0</accession>
<evidence type="ECO:0000313" key="3">
    <source>
        <dbReference type="Proteomes" id="UP000264960"/>
    </source>
</evidence>
<sequence>MIWKINKAILREIDDIEKFRAEKFNKKNLRRNLVKMNQRVLVKYLSENFPKDGQDYHKYKNKIQVIESLDQKDISNAIARLDRINHVNDQKRYFFFIAPLFALITAAIVAISTKINFPADYTNLDIILDIVRWYSVPLIFHMILYKGVLMDSYDKATVNYFKDLLIEAKDEKKSSAEGS</sequence>
<keyword evidence="1" id="KW-0812">Transmembrane</keyword>